<gene>
    <name evidence="1" type="ordered locus">YPA_1621</name>
</gene>
<protein>
    <submittedName>
        <fullName evidence="1">Uncharacterized protein</fullName>
    </submittedName>
</protein>
<dbReference type="AlphaFoldDB" id="A0A0E1NRF4"/>
<dbReference type="EMBL" id="CP000308">
    <property type="protein sequence ID" value="ABG13587.1"/>
    <property type="molecule type" value="Genomic_DNA"/>
</dbReference>
<dbReference type="KEGG" id="ypa:YPA_1621"/>
<dbReference type="RefSeq" id="WP_002210583.1">
    <property type="nucleotide sequence ID" value="NC_008150.1"/>
</dbReference>
<evidence type="ECO:0000313" key="1">
    <source>
        <dbReference type="EMBL" id="ABG13587.1"/>
    </source>
</evidence>
<accession>A0A0E1NRF4</accession>
<dbReference type="PATRIC" id="fig|360102.15.peg.206"/>
<dbReference type="HOGENOM" id="CLU_1371760_0_0_6"/>
<reference evidence="1 2" key="1">
    <citation type="journal article" date="2006" name="J. Bacteriol.">
        <title>Complete genome sequence of Yersinia pestis strains Antiqua and Nepal516: evidence of gene reduction in an emerging pathogen.</title>
        <authorList>
            <person name="Chain P.S."/>
            <person name="Hu P."/>
            <person name="Malfatti S.A."/>
            <person name="Radnedge L."/>
            <person name="Larimer F."/>
            <person name="Vergez L.M."/>
            <person name="Worsham P."/>
            <person name="Chu M.C."/>
            <person name="Andersen G.L."/>
        </authorList>
    </citation>
    <scope>NUCLEOTIDE SEQUENCE [LARGE SCALE GENOMIC DNA]</scope>
    <source>
        <strain evidence="1 2">Antiqua</strain>
    </source>
</reference>
<evidence type="ECO:0000313" key="2">
    <source>
        <dbReference type="Proteomes" id="UP000001971"/>
    </source>
</evidence>
<proteinExistence type="predicted"/>
<dbReference type="GeneID" id="57976409"/>
<name>A0A0E1NRF4_YERPA</name>
<organism evidence="1 2">
    <name type="scientific">Yersinia pestis bv. Antiqua (strain Antiqua)</name>
    <dbReference type="NCBI Taxonomy" id="360102"/>
    <lineage>
        <taxon>Bacteria</taxon>
        <taxon>Pseudomonadati</taxon>
        <taxon>Pseudomonadota</taxon>
        <taxon>Gammaproteobacteria</taxon>
        <taxon>Enterobacterales</taxon>
        <taxon>Yersiniaceae</taxon>
        <taxon>Yersinia</taxon>
    </lineage>
</organism>
<dbReference type="Proteomes" id="UP000001971">
    <property type="component" value="Chromosome"/>
</dbReference>
<sequence>MMEIGTFSLSNVDTDHLIADPTGIKSIKTVCDLHIVELAQVDNEKKLHIAEIDKGISAVLPGIDSCIGIIIKTDLGKIIASHVGIYDCGVDKGFDANKFDESVYANIESENMRSSIALITDDLKKMIGKNKISEIMIIGQDAGSEWPHQQLNDLAKELGFSGELIICGHKEGVNTTCSVIIDSAGDISILNRDGKRIEI</sequence>